<comment type="caution">
    <text evidence="1">The sequence shown here is derived from an EMBL/GenBank/DDBJ whole genome shotgun (WGS) entry which is preliminary data.</text>
</comment>
<dbReference type="GO" id="GO:0032259">
    <property type="term" value="P:methylation"/>
    <property type="evidence" value="ECO:0007669"/>
    <property type="project" value="UniProtKB-KW"/>
</dbReference>
<dbReference type="Gene3D" id="3.40.50.150">
    <property type="entry name" value="Vaccinia Virus protein VP39"/>
    <property type="match status" value="1"/>
</dbReference>
<dbReference type="GO" id="GO:0008168">
    <property type="term" value="F:methyltransferase activity"/>
    <property type="evidence" value="ECO:0007669"/>
    <property type="project" value="UniProtKB-KW"/>
</dbReference>
<protein>
    <submittedName>
        <fullName evidence="1">Putative O-methyltransferase YrrM</fullName>
    </submittedName>
</protein>
<sequence length="195" mass="22630">MEFTEDWTTNKLDLWLPVLAEMRDEPTDILEAGTFEGRSAIALLDYMPKSRITCIDHFKDADVEGRFDRNMAAYGDRVTKRKGSAVVIMEQLRRKHASYDLIYLDCAKERTGAFIVSALGWHMLKVGGIIIWDDLNWQKTRNPARRAEPGSKLFIKTFWRSMKVLHHPVSNPRWSGQLIARKVSDDWPDYELPDM</sequence>
<proteinExistence type="predicted"/>
<accession>A0A2T5BIJ4</accession>
<name>A0A2T5BIJ4_MYCDI</name>
<keyword evidence="1" id="KW-0489">Methyltransferase</keyword>
<gene>
    <name evidence="1" type="ORF">C7449_101483</name>
</gene>
<dbReference type="AlphaFoldDB" id="A0A2T5BIJ4"/>
<evidence type="ECO:0000313" key="1">
    <source>
        <dbReference type="EMBL" id="PTM98817.1"/>
    </source>
</evidence>
<dbReference type="InterPro" id="IPR029063">
    <property type="entry name" value="SAM-dependent_MTases_sf"/>
</dbReference>
<keyword evidence="1" id="KW-0808">Transferase</keyword>
<reference evidence="1 2" key="1">
    <citation type="submission" date="2018-04" db="EMBL/GenBank/DDBJ databases">
        <title>Genomic Encyclopedia of Type Strains, Phase IV (KMG-IV): sequencing the most valuable type-strain genomes for metagenomic binning, comparative biology and taxonomic classification.</title>
        <authorList>
            <person name="Goeker M."/>
        </authorList>
    </citation>
    <scope>NUCLEOTIDE SEQUENCE [LARGE SCALE GENOMIC DNA]</scope>
    <source>
        <strain evidence="1 2">DSM 7138</strain>
    </source>
</reference>
<keyword evidence="2" id="KW-1185">Reference proteome</keyword>
<dbReference type="Proteomes" id="UP000241247">
    <property type="component" value="Unassembled WGS sequence"/>
</dbReference>
<dbReference type="SUPFAM" id="SSF53335">
    <property type="entry name" value="S-adenosyl-L-methionine-dependent methyltransferases"/>
    <property type="match status" value="1"/>
</dbReference>
<dbReference type="EMBL" id="PZZZ01000001">
    <property type="protein sequence ID" value="PTM98817.1"/>
    <property type="molecule type" value="Genomic_DNA"/>
</dbReference>
<organism evidence="1 2">
    <name type="scientific">Mycoplana dimorpha</name>
    <dbReference type="NCBI Taxonomy" id="28320"/>
    <lineage>
        <taxon>Bacteria</taxon>
        <taxon>Pseudomonadati</taxon>
        <taxon>Pseudomonadota</taxon>
        <taxon>Alphaproteobacteria</taxon>
        <taxon>Hyphomicrobiales</taxon>
        <taxon>Rhizobiaceae</taxon>
        <taxon>Mycoplana</taxon>
    </lineage>
</organism>
<dbReference type="Pfam" id="PF13578">
    <property type="entry name" value="Methyltransf_24"/>
    <property type="match status" value="1"/>
</dbReference>
<dbReference type="CDD" id="cd02440">
    <property type="entry name" value="AdoMet_MTases"/>
    <property type="match status" value="1"/>
</dbReference>
<evidence type="ECO:0000313" key="2">
    <source>
        <dbReference type="Proteomes" id="UP000241247"/>
    </source>
</evidence>